<dbReference type="SUPFAM" id="SSF49899">
    <property type="entry name" value="Concanavalin A-like lectins/glucanases"/>
    <property type="match status" value="2"/>
</dbReference>
<dbReference type="Gene3D" id="2.60.120.560">
    <property type="entry name" value="Exo-inulinase, domain 1"/>
    <property type="match status" value="3"/>
</dbReference>
<dbReference type="InterPro" id="IPR010496">
    <property type="entry name" value="AL/BT2_dom"/>
</dbReference>
<proteinExistence type="predicted"/>
<dbReference type="PROSITE" id="PS50853">
    <property type="entry name" value="FN3"/>
    <property type="match status" value="2"/>
</dbReference>
<dbReference type="InterPro" id="IPR003961">
    <property type="entry name" value="FN3_dom"/>
</dbReference>
<dbReference type="CDD" id="cd00063">
    <property type="entry name" value="FN3"/>
    <property type="match status" value="2"/>
</dbReference>
<keyword evidence="4" id="KW-1185">Reference proteome</keyword>
<keyword evidence="1" id="KW-0677">Repeat</keyword>
<dbReference type="EMBL" id="BMHE01000003">
    <property type="protein sequence ID" value="GGI44687.1"/>
    <property type="molecule type" value="Genomic_DNA"/>
</dbReference>
<accession>A0ABQ2BPT9</accession>
<dbReference type="Gene3D" id="2.60.40.10">
    <property type="entry name" value="Immunoglobulins"/>
    <property type="match status" value="2"/>
</dbReference>
<protein>
    <recommendedName>
        <fullName evidence="2">Fibronectin type-III domain-containing protein</fullName>
    </recommendedName>
</protein>
<feature type="domain" description="Fibronectin type-III" evidence="2">
    <location>
        <begin position="949"/>
        <end position="1039"/>
    </location>
</feature>
<evidence type="ECO:0000259" key="2">
    <source>
        <dbReference type="PROSITE" id="PS50853"/>
    </source>
</evidence>
<sequence>MYKAIRKRLTSLLIFTTVVSVIGSGGILGYAPTAQAADVWKPIDTEPMIVTGSALDVSGMNDAPAGKYGFIQQGADGDYTFEQAPQKKVKLYGANLTWNMLYDSHESVDKTVDRLARLGYNVVRLHTVDAMAEWSQGIFVQNKSTTPQLKTDRLDSLEYLIAKLKSKGIYITIDIFHLYDFNGISGLGNYASGTKSAYLLPLLPQALDMWKAIASTWLTHENPYTGLSLQDDPVLIGVSPWNESLLLNMNFSSMTGDLREYMLTDFDTYQMEHSKPRFTSFPSNYWDAPGEIKDQLSAYYSERTIHVSNQMRTYLKDELHIKAPIGGLNYIFSPNVNYWRDQASDVYETHAYNQFVDFRISDGYEYNPLKFPRLSMAFNSATAANYPKSWATDTHFGSYYPGLSLRQPYNKPFLLTEFQDTQPVKGREDIGIFIGAVGAYQGWDMMNRYSFGVNQGDGYKNLKLGTPEQFSIAGDPLAIVSETEAALLFRNETIQAASPKFVLVWDRTWSSDKAAASELEANLTNLRYIPHLFKTVSVYADKPNEPFSVYKITPDLTSQQIASGNLPAANKLAISSSMSNRQVAELFINALDDANKKGEMLTALNQNKLLSDTGELVFDLNLDTYTVNTPKAVALAGTMNNHTFALGQATVTGDVYKGTFFASSLDGKSLSDSERMLLAYTTDVAATGEQYVTLPSGLVDYHKGTLPTLAKQQTAQFTLTTNKPTGGYKAFKIALNGARLQEIPVTVNGQVLSLTLDTNKGFTFELVFEPLYATGFESGAAEWTAVNGSFGIQSESNGNHVYASSMPSTSVLSQTYGTDYYVESDVRMTSLTNTFGLVARYVNPDQYYSFTYDALQGKAYIQRKGSGQSVVLQSASGLTMPMGNWNKLRFEVVGNSLSGYMNGQLVVTASDNTMASGSVGITTTDQGSSTSAAYDNFLVANRDVTLPSVPTSVTTTPLSSSEISLNWAPSADMGGIGAYIIYRDGQEIAEIVTVNNASTTYKDTGLSFATTYHYRVKAVDIANNRSAASEEVMGTTTNKLLEENFETGSASGWTPVWGTFAVVQDGGTKAYLSNNANDGGTRSVAGSSDWADYRVEAKGKMEGTSGRMGLVARYVDYKNYYSMTYDNYTKRVYISKVQNEKLADLTVSAPITPLAAGIYHTFGFNVTGNILQAYVNGQLIAMATDSSFTKGKIGVYTHMLKGYFDDVVVKLDLSEPTTPTGLTASALSSSEVALSWAQSTDDTGVIGYEIYRDGQLIAIVNGMVNTYKDTGLNVTTTYHYTVKAKDGANRLSEPSSETVVTTKSTLFEDHFESGSASGWTVVGNWGTFSVVTDVYGSKAYLSDNANNGATKSVTGVLWNNYSVETKVKMEGTSGRMGLVARYVDYKNYYSMTYDNYTKRVYISKVQNEMLTDLAISEAIPSLAAGTYHTLRFTVNGNTLQAYVNGKLIVTATDSAFTAGKIGVYTHLLKAYFDDVVVSAAP</sequence>
<organism evidence="3 4">
    <name type="scientific">Paenibacillus marchantiophytorum</name>
    <dbReference type="NCBI Taxonomy" id="1619310"/>
    <lineage>
        <taxon>Bacteria</taxon>
        <taxon>Bacillati</taxon>
        <taxon>Bacillota</taxon>
        <taxon>Bacilli</taxon>
        <taxon>Bacillales</taxon>
        <taxon>Paenibacillaceae</taxon>
        <taxon>Paenibacillus</taxon>
    </lineage>
</organism>
<dbReference type="InterPro" id="IPR013783">
    <property type="entry name" value="Ig-like_fold"/>
</dbReference>
<evidence type="ECO:0000313" key="4">
    <source>
        <dbReference type="Proteomes" id="UP000615455"/>
    </source>
</evidence>
<comment type="caution">
    <text evidence="3">The sequence shown here is derived from an EMBL/GenBank/DDBJ whole genome shotgun (WGS) entry which is preliminary data.</text>
</comment>
<dbReference type="InterPro" id="IPR036116">
    <property type="entry name" value="FN3_sf"/>
</dbReference>
<evidence type="ECO:0000313" key="3">
    <source>
        <dbReference type="EMBL" id="GGI44687.1"/>
    </source>
</evidence>
<dbReference type="InterPro" id="IPR013320">
    <property type="entry name" value="ConA-like_dom_sf"/>
</dbReference>
<reference evidence="4" key="1">
    <citation type="journal article" date="2019" name="Int. J. Syst. Evol. Microbiol.">
        <title>The Global Catalogue of Microorganisms (GCM) 10K type strain sequencing project: providing services to taxonomists for standard genome sequencing and annotation.</title>
        <authorList>
            <consortium name="The Broad Institute Genomics Platform"/>
            <consortium name="The Broad Institute Genome Sequencing Center for Infectious Disease"/>
            <person name="Wu L."/>
            <person name="Ma J."/>
        </authorList>
    </citation>
    <scope>NUCLEOTIDE SEQUENCE [LARGE SCALE GENOMIC DNA]</scope>
    <source>
        <strain evidence="4">CGMCC 1.15043</strain>
    </source>
</reference>
<dbReference type="SUPFAM" id="SSF51445">
    <property type="entry name" value="(Trans)glycosidases"/>
    <property type="match status" value="1"/>
</dbReference>
<dbReference type="Pfam" id="PF00041">
    <property type="entry name" value="fn3"/>
    <property type="match status" value="2"/>
</dbReference>
<dbReference type="RefSeq" id="WP_189008036.1">
    <property type="nucleotide sequence ID" value="NZ_BMHE01000003.1"/>
</dbReference>
<gene>
    <name evidence="3" type="ORF">GCM10008018_08340</name>
</gene>
<dbReference type="SMART" id="SM00060">
    <property type="entry name" value="FN3"/>
    <property type="match status" value="2"/>
</dbReference>
<dbReference type="Proteomes" id="UP000615455">
    <property type="component" value="Unassembled WGS sequence"/>
</dbReference>
<evidence type="ECO:0000256" key="1">
    <source>
        <dbReference type="ARBA" id="ARBA00022737"/>
    </source>
</evidence>
<dbReference type="PANTHER" id="PTHR13817">
    <property type="entry name" value="TITIN"/>
    <property type="match status" value="1"/>
</dbReference>
<name>A0ABQ2BPT9_9BACL</name>
<dbReference type="Gene3D" id="3.20.20.80">
    <property type="entry name" value="Glycosidases"/>
    <property type="match status" value="1"/>
</dbReference>
<dbReference type="PANTHER" id="PTHR13817:SF166">
    <property type="entry name" value="NEURONAL IGCAM-RELATED"/>
    <property type="match status" value="1"/>
</dbReference>
<dbReference type="InterPro" id="IPR050964">
    <property type="entry name" value="Striated_Muscle_Regulatory"/>
</dbReference>
<dbReference type="InterPro" id="IPR017853">
    <property type="entry name" value="GH"/>
</dbReference>
<dbReference type="Pfam" id="PF06439">
    <property type="entry name" value="3keto-disac_hyd"/>
    <property type="match status" value="1"/>
</dbReference>
<feature type="domain" description="Fibronectin type-III" evidence="2">
    <location>
        <begin position="1218"/>
        <end position="1305"/>
    </location>
</feature>
<dbReference type="SUPFAM" id="SSF49265">
    <property type="entry name" value="Fibronectin type III"/>
    <property type="match status" value="1"/>
</dbReference>